<dbReference type="EMBL" id="LT984808">
    <property type="protein sequence ID" value="SPD62673.1"/>
    <property type="molecule type" value="Genomic_DNA"/>
</dbReference>
<dbReference type="Proteomes" id="UP000255168">
    <property type="component" value="Plasmid III"/>
</dbReference>
<name>A0A375HYZ3_9BURK</name>
<protein>
    <submittedName>
        <fullName evidence="2">Uncharacterized protein</fullName>
    </submittedName>
</protein>
<evidence type="ECO:0000313" key="3">
    <source>
        <dbReference type="Proteomes" id="UP000255168"/>
    </source>
</evidence>
<feature type="region of interest" description="Disordered" evidence="1">
    <location>
        <begin position="12"/>
        <end position="34"/>
    </location>
</feature>
<proteinExistence type="predicted"/>
<sequence>MTPLVAVLRLPTTRSRWRPGQGSESNGSRTCSDQAASTRFVGFRLTMLSAKEAPWQTNSCRNSQVRLGVCCRTAGISLPYH</sequence>
<reference evidence="2 3" key="1">
    <citation type="submission" date="2018-01" db="EMBL/GenBank/DDBJ databases">
        <authorList>
            <person name="Clerissi C."/>
        </authorList>
    </citation>
    <scope>NUCLEOTIDE SEQUENCE [LARGE SCALE GENOMIC DNA]</scope>
    <source>
        <strain evidence="2">Cupriavidus taiwanensis STM 6160</strain>
        <plasmid evidence="3">iii</plasmid>
    </source>
</reference>
<gene>
    <name evidence="2" type="ORF">CBM2607_P20100</name>
</gene>
<keyword evidence="2" id="KW-0614">Plasmid</keyword>
<geneLocation type="plasmid" evidence="3">
    <name>iii</name>
</geneLocation>
<evidence type="ECO:0000313" key="2">
    <source>
        <dbReference type="EMBL" id="SPD62673.1"/>
    </source>
</evidence>
<accession>A0A375HYZ3</accession>
<evidence type="ECO:0000256" key="1">
    <source>
        <dbReference type="SAM" id="MobiDB-lite"/>
    </source>
</evidence>
<organism evidence="2 3">
    <name type="scientific">Cupriavidus neocaledonicus</name>
    <dbReference type="NCBI Taxonomy" id="1040979"/>
    <lineage>
        <taxon>Bacteria</taxon>
        <taxon>Pseudomonadati</taxon>
        <taxon>Pseudomonadota</taxon>
        <taxon>Betaproteobacteria</taxon>
        <taxon>Burkholderiales</taxon>
        <taxon>Burkholderiaceae</taxon>
        <taxon>Cupriavidus</taxon>
    </lineage>
</organism>
<dbReference type="AlphaFoldDB" id="A0A375HYZ3"/>
<feature type="compositionally biased region" description="Polar residues" evidence="1">
    <location>
        <begin position="22"/>
        <end position="34"/>
    </location>
</feature>